<accession>A0A2R6XFG5</accession>
<dbReference type="Proteomes" id="UP000244005">
    <property type="component" value="Unassembled WGS sequence"/>
</dbReference>
<name>A0A2R6XFG5_MARPO</name>
<reference evidence="2" key="1">
    <citation type="journal article" date="2017" name="Cell">
        <title>Insights into land plant evolution garnered from the Marchantia polymorpha genome.</title>
        <authorList>
            <person name="Bowman J.L."/>
            <person name="Kohchi T."/>
            <person name="Yamato K.T."/>
            <person name="Jenkins J."/>
            <person name="Shu S."/>
            <person name="Ishizaki K."/>
            <person name="Yamaoka S."/>
            <person name="Nishihama R."/>
            <person name="Nakamura Y."/>
            <person name="Berger F."/>
            <person name="Adam C."/>
            <person name="Aki S.S."/>
            <person name="Althoff F."/>
            <person name="Araki T."/>
            <person name="Arteaga-Vazquez M.A."/>
            <person name="Balasubrmanian S."/>
            <person name="Barry K."/>
            <person name="Bauer D."/>
            <person name="Boehm C.R."/>
            <person name="Briginshaw L."/>
            <person name="Caballero-Perez J."/>
            <person name="Catarino B."/>
            <person name="Chen F."/>
            <person name="Chiyoda S."/>
            <person name="Chovatia M."/>
            <person name="Davies K.M."/>
            <person name="Delmans M."/>
            <person name="Demura T."/>
            <person name="Dierschke T."/>
            <person name="Dolan L."/>
            <person name="Dorantes-Acosta A.E."/>
            <person name="Eklund D.M."/>
            <person name="Florent S.N."/>
            <person name="Flores-Sandoval E."/>
            <person name="Fujiyama A."/>
            <person name="Fukuzawa H."/>
            <person name="Galik B."/>
            <person name="Grimanelli D."/>
            <person name="Grimwood J."/>
            <person name="Grossniklaus U."/>
            <person name="Hamada T."/>
            <person name="Haseloff J."/>
            <person name="Hetherington A.J."/>
            <person name="Higo A."/>
            <person name="Hirakawa Y."/>
            <person name="Hundley H.N."/>
            <person name="Ikeda Y."/>
            <person name="Inoue K."/>
            <person name="Inoue S.I."/>
            <person name="Ishida S."/>
            <person name="Jia Q."/>
            <person name="Kakita M."/>
            <person name="Kanazawa T."/>
            <person name="Kawai Y."/>
            <person name="Kawashima T."/>
            <person name="Kennedy M."/>
            <person name="Kinose K."/>
            <person name="Kinoshita T."/>
            <person name="Kohara Y."/>
            <person name="Koide E."/>
            <person name="Komatsu K."/>
            <person name="Kopischke S."/>
            <person name="Kubo M."/>
            <person name="Kyozuka J."/>
            <person name="Lagercrantz U."/>
            <person name="Lin S.S."/>
            <person name="Lindquist E."/>
            <person name="Lipzen A.M."/>
            <person name="Lu C.W."/>
            <person name="De Luna E."/>
            <person name="Martienssen R.A."/>
            <person name="Minamino N."/>
            <person name="Mizutani M."/>
            <person name="Mizutani M."/>
            <person name="Mochizuki N."/>
            <person name="Monte I."/>
            <person name="Mosher R."/>
            <person name="Nagasaki H."/>
            <person name="Nakagami H."/>
            <person name="Naramoto S."/>
            <person name="Nishitani K."/>
            <person name="Ohtani M."/>
            <person name="Okamoto T."/>
            <person name="Okumura M."/>
            <person name="Phillips J."/>
            <person name="Pollak B."/>
            <person name="Reinders A."/>
            <person name="Rovekamp M."/>
            <person name="Sano R."/>
            <person name="Sawa S."/>
            <person name="Schmid M.W."/>
            <person name="Shirakawa M."/>
            <person name="Solano R."/>
            <person name="Spunde A."/>
            <person name="Suetsugu N."/>
            <person name="Sugano S."/>
            <person name="Sugiyama A."/>
            <person name="Sun R."/>
            <person name="Suzuki Y."/>
            <person name="Takenaka M."/>
            <person name="Takezawa D."/>
            <person name="Tomogane H."/>
            <person name="Tsuzuki M."/>
            <person name="Ueda T."/>
            <person name="Umeda M."/>
            <person name="Ward J.M."/>
            <person name="Watanabe Y."/>
            <person name="Yazaki K."/>
            <person name="Yokoyama R."/>
            <person name="Yoshitake Y."/>
            <person name="Yotsui I."/>
            <person name="Zachgo S."/>
            <person name="Schmutz J."/>
        </authorList>
    </citation>
    <scope>NUCLEOTIDE SEQUENCE [LARGE SCALE GENOMIC DNA]</scope>
    <source>
        <strain evidence="2">Tak-1</strain>
    </source>
</reference>
<evidence type="ECO:0000313" key="1">
    <source>
        <dbReference type="EMBL" id="PTQ44819.1"/>
    </source>
</evidence>
<evidence type="ECO:0000313" key="2">
    <source>
        <dbReference type="Proteomes" id="UP000244005"/>
    </source>
</evidence>
<dbReference type="EMBL" id="KZ772690">
    <property type="protein sequence ID" value="PTQ44819.1"/>
    <property type="molecule type" value="Genomic_DNA"/>
</dbReference>
<protein>
    <submittedName>
        <fullName evidence="1">Uncharacterized protein</fullName>
    </submittedName>
</protein>
<proteinExistence type="predicted"/>
<organism evidence="1 2">
    <name type="scientific">Marchantia polymorpha</name>
    <name type="common">Common liverwort</name>
    <name type="synonym">Marchantia aquatica</name>
    <dbReference type="NCBI Taxonomy" id="3197"/>
    <lineage>
        <taxon>Eukaryota</taxon>
        <taxon>Viridiplantae</taxon>
        <taxon>Streptophyta</taxon>
        <taxon>Embryophyta</taxon>
        <taxon>Marchantiophyta</taxon>
        <taxon>Marchantiopsida</taxon>
        <taxon>Marchantiidae</taxon>
        <taxon>Marchantiales</taxon>
        <taxon>Marchantiaceae</taxon>
        <taxon>Marchantia</taxon>
    </lineage>
</organism>
<keyword evidence="2" id="KW-1185">Reference proteome</keyword>
<gene>
    <name evidence="1" type="ORF">MARPO_0018s0015</name>
</gene>
<dbReference type="AlphaFoldDB" id="A0A2R6XFG5"/>
<sequence>MESLTFGYTCLVLSNVSFRTLSTCGRILARWSVNFDTWMLKIVLWRVSHDPAIIHRTKLSDTASIFGSDDLYELPIRVLRSHMET</sequence>